<protein>
    <submittedName>
        <fullName evidence="2">Uncharacterized protein</fullName>
    </submittedName>
</protein>
<dbReference type="EMBL" id="JAANIU010004747">
    <property type="protein sequence ID" value="KAG1553196.1"/>
    <property type="molecule type" value="Genomic_DNA"/>
</dbReference>
<organism evidence="2 3">
    <name type="scientific">Rhizopus delemar</name>
    <dbReference type="NCBI Taxonomy" id="936053"/>
    <lineage>
        <taxon>Eukaryota</taxon>
        <taxon>Fungi</taxon>
        <taxon>Fungi incertae sedis</taxon>
        <taxon>Mucoromycota</taxon>
        <taxon>Mucoromycotina</taxon>
        <taxon>Mucoromycetes</taxon>
        <taxon>Mucorales</taxon>
        <taxon>Mucorineae</taxon>
        <taxon>Rhizopodaceae</taxon>
        <taxon>Rhizopus</taxon>
    </lineage>
</organism>
<accession>A0A9P6YNH1</accession>
<feature type="compositionally biased region" description="Basic and acidic residues" evidence="1">
    <location>
        <begin position="75"/>
        <end position="90"/>
    </location>
</feature>
<gene>
    <name evidence="2" type="ORF">G6F50_013067</name>
</gene>
<dbReference type="Proteomes" id="UP000740926">
    <property type="component" value="Unassembled WGS sequence"/>
</dbReference>
<evidence type="ECO:0000313" key="3">
    <source>
        <dbReference type="Proteomes" id="UP000740926"/>
    </source>
</evidence>
<keyword evidence="3" id="KW-1185">Reference proteome</keyword>
<name>A0A9P6YNH1_9FUNG</name>
<evidence type="ECO:0000313" key="2">
    <source>
        <dbReference type="EMBL" id="KAG1553196.1"/>
    </source>
</evidence>
<evidence type="ECO:0000256" key="1">
    <source>
        <dbReference type="SAM" id="MobiDB-lite"/>
    </source>
</evidence>
<dbReference type="AlphaFoldDB" id="A0A9P6YNH1"/>
<proteinExistence type="predicted"/>
<feature type="region of interest" description="Disordered" evidence="1">
    <location>
        <begin position="1"/>
        <end position="134"/>
    </location>
</feature>
<comment type="caution">
    <text evidence="2">The sequence shown here is derived from an EMBL/GenBank/DDBJ whole genome shotgun (WGS) entry which is preliminary data.</text>
</comment>
<feature type="compositionally biased region" description="Basic and acidic residues" evidence="1">
    <location>
        <begin position="99"/>
        <end position="134"/>
    </location>
</feature>
<reference evidence="2 3" key="1">
    <citation type="journal article" date="2020" name="Microb. Genom.">
        <title>Genetic diversity of clinical and environmental Mucorales isolates obtained from an investigation of mucormycosis cases among solid organ transplant recipients.</title>
        <authorList>
            <person name="Nguyen M.H."/>
            <person name="Kaul D."/>
            <person name="Muto C."/>
            <person name="Cheng S.J."/>
            <person name="Richter R.A."/>
            <person name="Bruno V.M."/>
            <person name="Liu G."/>
            <person name="Beyhan S."/>
            <person name="Sundermann A.J."/>
            <person name="Mounaud S."/>
            <person name="Pasculle A.W."/>
            <person name="Nierman W.C."/>
            <person name="Driscoll E."/>
            <person name="Cumbie R."/>
            <person name="Clancy C.J."/>
            <person name="Dupont C.L."/>
        </authorList>
    </citation>
    <scope>NUCLEOTIDE SEQUENCE [LARGE SCALE GENOMIC DNA]</scope>
    <source>
        <strain evidence="2 3">GL24</strain>
    </source>
</reference>
<feature type="compositionally biased region" description="Basic and acidic residues" evidence="1">
    <location>
        <begin position="33"/>
        <end position="67"/>
    </location>
</feature>
<sequence length="165" mass="18586">MAPDVVVHADAWTVFDARQRRERQPAGGSELTDPQRQHDQHRAGHEQPEAERVDERERDVARTDLQRHGQVHQAGDQRHRHEEDHDHAVGGEDLVVVVRRQEARGVGGRDRQLGTHHDGVGKAAQQHDQRDDDVHHADALVVDGGQPFRPEVLPLAEVSDCAEDR</sequence>